<name>A0A1J1I556_9DIPT</name>
<keyword evidence="2" id="KW-1185">Reference proteome</keyword>
<evidence type="ECO:0000313" key="2">
    <source>
        <dbReference type="Proteomes" id="UP000183832"/>
    </source>
</evidence>
<dbReference type="Proteomes" id="UP000183832">
    <property type="component" value="Unassembled WGS sequence"/>
</dbReference>
<evidence type="ECO:0000313" key="1">
    <source>
        <dbReference type="EMBL" id="CRK94046.1"/>
    </source>
</evidence>
<dbReference type="AlphaFoldDB" id="A0A1J1I556"/>
<sequence>MSDCDVKSLCQIQSQLLLLPFFHMSFILGRKTRHKVAVVDARIIEVMMMNASVTCSESKFARTTTLTLVITAPYTENPIY</sequence>
<gene>
    <name evidence="1" type="ORF">CLUMA_CG007570</name>
</gene>
<dbReference type="EMBL" id="CVRI01000038">
    <property type="protein sequence ID" value="CRK94046.1"/>
    <property type="molecule type" value="Genomic_DNA"/>
</dbReference>
<protein>
    <submittedName>
        <fullName evidence="1">CLUMA_CG007570, isoform A</fullName>
    </submittedName>
</protein>
<reference evidence="1 2" key="1">
    <citation type="submission" date="2015-04" db="EMBL/GenBank/DDBJ databases">
        <authorList>
            <person name="Syromyatnikov M.Y."/>
            <person name="Popov V.N."/>
        </authorList>
    </citation>
    <scope>NUCLEOTIDE SEQUENCE [LARGE SCALE GENOMIC DNA]</scope>
</reference>
<accession>A0A1J1I556</accession>
<proteinExistence type="predicted"/>
<organism evidence="1 2">
    <name type="scientific">Clunio marinus</name>
    <dbReference type="NCBI Taxonomy" id="568069"/>
    <lineage>
        <taxon>Eukaryota</taxon>
        <taxon>Metazoa</taxon>
        <taxon>Ecdysozoa</taxon>
        <taxon>Arthropoda</taxon>
        <taxon>Hexapoda</taxon>
        <taxon>Insecta</taxon>
        <taxon>Pterygota</taxon>
        <taxon>Neoptera</taxon>
        <taxon>Endopterygota</taxon>
        <taxon>Diptera</taxon>
        <taxon>Nematocera</taxon>
        <taxon>Chironomoidea</taxon>
        <taxon>Chironomidae</taxon>
        <taxon>Clunio</taxon>
    </lineage>
</organism>